<keyword evidence="4" id="KW-1185">Reference proteome</keyword>
<dbReference type="InterPro" id="IPR044894">
    <property type="entry name" value="TubC_N_sf"/>
</dbReference>
<evidence type="ECO:0008006" key="5">
    <source>
        <dbReference type="Google" id="ProtNLM"/>
    </source>
</evidence>
<dbReference type="Proteomes" id="UP001257909">
    <property type="component" value="Unassembled WGS sequence"/>
</dbReference>
<reference evidence="3 4" key="1">
    <citation type="submission" date="2023-07" db="EMBL/GenBank/DDBJ databases">
        <title>Sorghum-associated microbial communities from plants grown in Nebraska, USA.</title>
        <authorList>
            <person name="Schachtman D."/>
        </authorList>
    </citation>
    <scope>NUCLEOTIDE SEQUENCE [LARGE SCALE GENOMIC DNA]</scope>
    <source>
        <strain evidence="3 4">4138</strain>
    </source>
</reference>
<protein>
    <recommendedName>
        <fullName evidence="5">Non-ribosomal peptide synthetase</fullName>
    </recommendedName>
</protein>
<dbReference type="Gene3D" id="3.30.559.30">
    <property type="entry name" value="Nonribosomal peptide synthetase, condensation domain"/>
    <property type="match status" value="1"/>
</dbReference>
<feature type="domain" description="TubC N-terminal docking" evidence="2">
    <location>
        <begin position="6"/>
        <end position="55"/>
    </location>
</feature>
<accession>A0ABU1W5D7</accession>
<evidence type="ECO:0000259" key="1">
    <source>
        <dbReference type="Pfam" id="PF00668"/>
    </source>
</evidence>
<organism evidence="3 4">
    <name type="scientific">Rheinheimera soli</name>
    <dbReference type="NCBI Taxonomy" id="443616"/>
    <lineage>
        <taxon>Bacteria</taxon>
        <taxon>Pseudomonadati</taxon>
        <taxon>Pseudomonadota</taxon>
        <taxon>Gammaproteobacteria</taxon>
        <taxon>Chromatiales</taxon>
        <taxon>Chromatiaceae</taxon>
        <taxon>Rheinheimera</taxon>
    </lineage>
</organism>
<dbReference type="Gene3D" id="1.10.10.1830">
    <property type="entry name" value="Non-ribosomal peptide synthase, adenylation domain"/>
    <property type="match status" value="1"/>
</dbReference>
<dbReference type="Gene3D" id="3.30.559.10">
    <property type="entry name" value="Chloramphenicol acetyltransferase-like domain"/>
    <property type="match status" value="1"/>
</dbReference>
<name>A0ABU1W5D7_9GAMM</name>
<evidence type="ECO:0000259" key="2">
    <source>
        <dbReference type="Pfam" id="PF18563"/>
    </source>
</evidence>
<dbReference type="RefSeq" id="WP_310282073.1">
    <property type="nucleotide sequence ID" value="NZ_JAVDWR010000045.1"/>
</dbReference>
<evidence type="ECO:0000313" key="3">
    <source>
        <dbReference type="EMBL" id="MDR7123169.1"/>
    </source>
</evidence>
<dbReference type="InterPro" id="IPR041464">
    <property type="entry name" value="TubC_N"/>
</dbReference>
<feature type="domain" description="Condensation" evidence="1">
    <location>
        <begin position="75"/>
        <end position="521"/>
    </location>
</feature>
<dbReference type="EMBL" id="JAVDWR010000045">
    <property type="protein sequence ID" value="MDR7123169.1"/>
    <property type="molecule type" value="Genomic_DNA"/>
</dbReference>
<proteinExistence type="predicted"/>
<dbReference type="InterPro" id="IPR001242">
    <property type="entry name" value="Condensation_dom"/>
</dbReference>
<dbReference type="Pfam" id="PF00668">
    <property type="entry name" value="Condensation"/>
    <property type="match status" value="1"/>
</dbReference>
<dbReference type="CDD" id="cd19531">
    <property type="entry name" value="LCL_NRPS-like"/>
    <property type="match status" value="1"/>
</dbReference>
<gene>
    <name evidence="3" type="ORF">J2W69_004157</name>
</gene>
<dbReference type="PANTHER" id="PTHR45398:SF1">
    <property type="entry name" value="ENZYME, PUTATIVE (JCVI)-RELATED"/>
    <property type="match status" value="1"/>
</dbReference>
<dbReference type="InterPro" id="IPR023213">
    <property type="entry name" value="CAT-like_dom_sf"/>
</dbReference>
<dbReference type="Pfam" id="PF18563">
    <property type="entry name" value="TubC_N"/>
    <property type="match status" value="1"/>
</dbReference>
<dbReference type="PANTHER" id="PTHR45398">
    <property type="match status" value="1"/>
</dbReference>
<comment type="caution">
    <text evidence="3">The sequence shown here is derived from an EMBL/GenBank/DDBJ whole genome shotgun (WGS) entry which is preliminary data.</text>
</comment>
<sequence>MNAVLDLLKTLNNKGIRLSIGEGDNLVLRGVKEQLTKDLLEGIKQQKAELLAILKSNSTQINDSYIEQVPRCQPLPLSFSQKRLWLIDQISGQSKQYNIPIQISFSGELNYQALERAFVDILQKHEILRTTYHMEIDSDPYQSISEVETFELGIVDLSEVENAAKYQQLTEFINQEVERSFSLSSDLMLRAKLIKENAQQHVLLMTLHHIAADGWSMRILQNDLVYFYQCHADDRYAAVKNNGTPLNIQYADYAAWQASTITKGGLAASLDYWANNLKHVEPLHGLVTNGIRNRKRNYQGKVLNQSFRIEQYKTLKEICNRYQVTMFMLLESCFAFLISQFSHRDQVVIGTPVAGRYIQSTEPLIGFFVNSLVLKSEFSPEQRFSECLAKNKEVILNAYEHQQVPFDLIVETLNPRREESYDPIFQIVFGFNQAESFETQLNNLHLSIEDRFEVSIKAKTDLELVVSEKQDGLDISWTYDCELFSADMVTVLSECYEKLLNVVCKQPECKLGDIKILPDAHLRSTLAFEKGPAHGEEPAFLLEQFISQAQAHPEHLAVREGELS</sequence>
<dbReference type="SUPFAM" id="SSF52777">
    <property type="entry name" value="CoA-dependent acyltransferases"/>
    <property type="match status" value="2"/>
</dbReference>
<evidence type="ECO:0000313" key="4">
    <source>
        <dbReference type="Proteomes" id="UP001257909"/>
    </source>
</evidence>
<feature type="non-terminal residue" evidence="3">
    <location>
        <position position="564"/>
    </location>
</feature>